<dbReference type="Proteomes" id="UP000323994">
    <property type="component" value="Unassembled WGS sequence"/>
</dbReference>
<dbReference type="OrthoDB" id="963624at2"/>
<name>A0A5M8R0V6_9BACT</name>
<proteinExistence type="predicted"/>
<feature type="signal peptide" evidence="1">
    <location>
        <begin position="1"/>
        <end position="27"/>
    </location>
</feature>
<sequence>MVKITKSLSFVASAACLSTMLFMSSCSKEDAVTPSKEMAVTNESSNLKINPNGRGNGLSSIYVASTNGPTCIGCAPIGWSLKIPSRDATSSLIAYAGSPLKNWVLPLDAPQAGSAGSIITVVNDAVYTGEAFTSIHNLEKGKKYKLTFIVSTTSLNEVGGSSPYAEKATVSLKYYPPHENYPSVIKKTVDFTNKKAQWVTESIEFVAEDTQYSLSFQGSSAKGETRLTYANIHVGSNAVEVLN</sequence>
<organism evidence="2 3">
    <name type="scientific">Dyadobacter flavalbus</name>
    <dbReference type="NCBI Taxonomy" id="2579942"/>
    <lineage>
        <taxon>Bacteria</taxon>
        <taxon>Pseudomonadati</taxon>
        <taxon>Bacteroidota</taxon>
        <taxon>Cytophagia</taxon>
        <taxon>Cytophagales</taxon>
        <taxon>Spirosomataceae</taxon>
        <taxon>Dyadobacter</taxon>
    </lineage>
</organism>
<dbReference type="PROSITE" id="PS51257">
    <property type="entry name" value="PROKAR_LIPOPROTEIN"/>
    <property type="match status" value="1"/>
</dbReference>
<evidence type="ECO:0000313" key="2">
    <source>
        <dbReference type="EMBL" id="KAA6441251.1"/>
    </source>
</evidence>
<evidence type="ECO:0000313" key="3">
    <source>
        <dbReference type="Proteomes" id="UP000323994"/>
    </source>
</evidence>
<dbReference type="EMBL" id="VBSN01000019">
    <property type="protein sequence ID" value="KAA6441251.1"/>
    <property type="molecule type" value="Genomic_DNA"/>
</dbReference>
<reference evidence="2 3" key="1">
    <citation type="submission" date="2019-05" db="EMBL/GenBank/DDBJ databases">
        <authorList>
            <person name="Qu J.-H."/>
        </authorList>
    </citation>
    <scope>NUCLEOTIDE SEQUENCE [LARGE SCALE GENOMIC DNA]</scope>
    <source>
        <strain evidence="2 3">NS28</strain>
    </source>
</reference>
<gene>
    <name evidence="2" type="ORF">FEM33_02780</name>
</gene>
<protein>
    <recommendedName>
        <fullName evidence="4">DUF642 domain-containing protein</fullName>
    </recommendedName>
</protein>
<dbReference type="RefSeq" id="WP_139010597.1">
    <property type="nucleotide sequence ID" value="NZ_VBSN01000019.1"/>
</dbReference>
<comment type="caution">
    <text evidence="2">The sequence shown here is derived from an EMBL/GenBank/DDBJ whole genome shotgun (WGS) entry which is preliminary data.</text>
</comment>
<feature type="chain" id="PRO_5024383509" description="DUF642 domain-containing protein" evidence="1">
    <location>
        <begin position="28"/>
        <end position="243"/>
    </location>
</feature>
<keyword evidence="1" id="KW-0732">Signal</keyword>
<evidence type="ECO:0000256" key="1">
    <source>
        <dbReference type="SAM" id="SignalP"/>
    </source>
</evidence>
<evidence type="ECO:0008006" key="4">
    <source>
        <dbReference type="Google" id="ProtNLM"/>
    </source>
</evidence>
<dbReference type="AlphaFoldDB" id="A0A5M8R0V6"/>
<accession>A0A5M8R0V6</accession>
<keyword evidence="3" id="KW-1185">Reference proteome</keyword>